<dbReference type="STRING" id="525245.HMPREF0044_1476"/>
<dbReference type="Pfam" id="PF21095">
    <property type="entry name" value="CarD_C"/>
    <property type="match status" value="1"/>
</dbReference>
<proteinExistence type="predicted"/>
<feature type="domain" description="CarD-like/TRCF RNAP-interacting" evidence="1">
    <location>
        <begin position="2"/>
        <end position="112"/>
    </location>
</feature>
<dbReference type="eggNOG" id="COG1329">
    <property type="taxonomic scope" value="Bacteria"/>
</dbReference>
<dbReference type="Gene3D" id="2.40.10.170">
    <property type="match status" value="1"/>
</dbReference>
<gene>
    <name evidence="2" type="ORF">HMPREF0044_1476</name>
</gene>
<dbReference type="InterPro" id="IPR003711">
    <property type="entry name" value="CarD-like/TRCF_RID"/>
</dbReference>
<dbReference type="Proteomes" id="UP000010301">
    <property type="component" value="Unassembled WGS sequence"/>
</dbReference>
<dbReference type="PANTHER" id="PTHR38447:SF1">
    <property type="entry name" value="RNA POLYMERASE-BINDING TRANSCRIPTION FACTOR CARD"/>
    <property type="match status" value="1"/>
</dbReference>
<dbReference type="HOGENOM" id="CLU_048259_1_2_11"/>
<dbReference type="InterPro" id="IPR042215">
    <property type="entry name" value="CarD-like_C"/>
</dbReference>
<dbReference type="EMBL" id="ACFG01000037">
    <property type="protein sequence ID" value="EEH63237.1"/>
    <property type="molecule type" value="Genomic_DNA"/>
</dbReference>
<dbReference type="RefSeq" id="WP_006546935.1">
    <property type="nucleotide sequence ID" value="NZ_DS999544.1"/>
</dbReference>
<protein>
    <submittedName>
        <fullName evidence="2">Tat pathway signal sequence domain protein</fullName>
    </submittedName>
</protein>
<name>C0W223_9ACTO</name>
<dbReference type="InterPro" id="IPR052531">
    <property type="entry name" value="CarD-like_regulator"/>
</dbReference>
<dbReference type="AlphaFoldDB" id="C0W223"/>
<evidence type="ECO:0000313" key="2">
    <source>
        <dbReference type="EMBL" id="EEH63237.1"/>
    </source>
</evidence>
<evidence type="ECO:0000313" key="3">
    <source>
        <dbReference type="Proteomes" id="UP000010301"/>
    </source>
</evidence>
<dbReference type="GO" id="GO:0009303">
    <property type="term" value="P:rRNA transcription"/>
    <property type="evidence" value="ECO:0007669"/>
    <property type="project" value="TreeGrafter"/>
</dbReference>
<dbReference type="InterPro" id="IPR048792">
    <property type="entry name" value="CarD_C"/>
</dbReference>
<reference evidence="2 3" key="1">
    <citation type="submission" date="2009-01" db="EMBL/GenBank/DDBJ databases">
        <authorList>
            <person name="Qin X."/>
            <person name="Bachman B."/>
            <person name="Battles P."/>
            <person name="Bell A."/>
            <person name="Bess C."/>
            <person name="Bickham C."/>
            <person name="Chaboub L."/>
            <person name="Chen D."/>
            <person name="Coyle M."/>
            <person name="Deiros D.R."/>
            <person name="Dinh H."/>
            <person name="Forbes L."/>
            <person name="Fowler G."/>
            <person name="Francisco L."/>
            <person name="Fu Q."/>
            <person name="Gubbala S."/>
            <person name="Hale W."/>
            <person name="Han Y."/>
            <person name="Hemphill L."/>
            <person name="Highlander S.K."/>
            <person name="Hirani K."/>
            <person name="Hogues M."/>
            <person name="Jackson L."/>
            <person name="Jakkamsetti A."/>
            <person name="Javaid M."/>
            <person name="Jiang H."/>
            <person name="Korchina V."/>
            <person name="Kovar C."/>
            <person name="Lara F."/>
            <person name="Lee S."/>
            <person name="Mata R."/>
            <person name="Mathew T."/>
            <person name="Moen C."/>
            <person name="Morales K."/>
            <person name="Munidasa M."/>
            <person name="Nazareth L."/>
            <person name="Ngo R."/>
            <person name="Nguyen L."/>
            <person name="Okwuonu G."/>
            <person name="Ongeri F."/>
            <person name="Patil S."/>
            <person name="Petrosino J."/>
            <person name="Pham C."/>
            <person name="Pham P."/>
            <person name="Pu L.-L."/>
            <person name="Puazo M."/>
            <person name="Raj R."/>
            <person name="Reid J."/>
            <person name="Rouhana J."/>
            <person name="Saada N."/>
            <person name="Shang Y."/>
            <person name="Simmons D."/>
            <person name="Thornton R."/>
            <person name="Warren J."/>
            <person name="Weissenberger G."/>
            <person name="Zhang J."/>
            <person name="Zhang L."/>
            <person name="Zhou C."/>
            <person name="Zhu D."/>
            <person name="Muzny D."/>
            <person name="Worley K."/>
            <person name="Gibbs R."/>
        </authorList>
    </citation>
    <scope>NUCLEOTIDE SEQUENCE [LARGE SCALE GENOMIC DNA]</scope>
    <source>
        <strain evidence="2 3">DSM 15436</strain>
    </source>
</reference>
<sequence length="169" mass="18663">MTFHIGETIVYPHHGAATIEEINVREFKGEKRTYLTLRVAQGDLTIQVPADNVEMVGGRDVVDEGGFQEVVDILHEDSTDEPAIWSRRYKQNQEKIASGSIRSVAEVVRDLTRRDAVKGLSAGEKCMLSKARQILTSEVALARGIDEAAAHICLDEILEEVAGAHQPQE</sequence>
<organism evidence="2 3">
    <name type="scientific">Gleimia coleocanis DSM 15436</name>
    <dbReference type="NCBI Taxonomy" id="525245"/>
    <lineage>
        <taxon>Bacteria</taxon>
        <taxon>Bacillati</taxon>
        <taxon>Actinomycetota</taxon>
        <taxon>Actinomycetes</taxon>
        <taxon>Actinomycetales</taxon>
        <taxon>Actinomycetaceae</taxon>
        <taxon>Gleimia</taxon>
    </lineage>
</organism>
<keyword evidence="3" id="KW-1185">Reference proteome</keyword>
<evidence type="ECO:0000259" key="1">
    <source>
        <dbReference type="SMART" id="SM01058"/>
    </source>
</evidence>
<dbReference type="Pfam" id="PF02559">
    <property type="entry name" value="CarD_TRCF_RID"/>
    <property type="match status" value="1"/>
</dbReference>
<dbReference type="PANTHER" id="PTHR38447">
    <property type="entry name" value="TRANSCRIPTION FACTOR YDEB-RELATED"/>
    <property type="match status" value="1"/>
</dbReference>
<comment type="caution">
    <text evidence="2">The sequence shown here is derived from an EMBL/GenBank/DDBJ whole genome shotgun (WGS) entry which is preliminary data.</text>
</comment>
<dbReference type="SUPFAM" id="SSF141259">
    <property type="entry name" value="CarD-like"/>
    <property type="match status" value="1"/>
</dbReference>
<dbReference type="SMART" id="SM01058">
    <property type="entry name" value="CarD_TRCF"/>
    <property type="match status" value="1"/>
</dbReference>
<dbReference type="OrthoDB" id="9786074at2"/>
<dbReference type="InterPro" id="IPR036101">
    <property type="entry name" value="CarD-like/TRCF_RID_sf"/>
</dbReference>
<dbReference type="Gene3D" id="1.20.58.1290">
    <property type="entry name" value="CarD-like, C-terminal domain"/>
    <property type="match status" value="1"/>
</dbReference>
<accession>C0W223</accession>